<sequence>MDSGHSSSGGDGSATAGDVHFNHIPILQPPPSNFFNPSSFPHPPNPNPNSIYTLNYPNSIHTNSNLIHDPNPVDHLVDNDDPNPNFGPETLGATKKNPKKRTRASRRAPTTVMTTDTTNFRQMVQEFTGIPAVPFSSSAYSNRRDLYAGSAEPMAVRMQQPVRPSAHKIVQLQPYLNSVTASGSNFHLPPSESHMFTKQPLSLQNLQNQMFPFQSVSQQFDNNSINNNDQSLEPLSGFVGSSSANLKRWRGESENLLNYEGVNGNSQNVVVSSSDGEQHQLGGNEDTWSF</sequence>
<proteinExistence type="predicted"/>
<dbReference type="InterPro" id="IPR039609">
    <property type="entry name" value="VQ_15/22"/>
</dbReference>
<reference evidence="4" key="2">
    <citation type="submission" date="2017-02" db="EMBL/GenBank/DDBJ databases">
        <title>Sunflower complete genome.</title>
        <authorList>
            <person name="Langlade N."/>
            <person name="Munos S."/>
        </authorList>
    </citation>
    <scope>NUCLEOTIDE SEQUENCE [LARGE SCALE GENOMIC DNA]</scope>
    <source>
        <tissue evidence="4">Leaves</tissue>
    </source>
</reference>
<name>A0A251T8V5_HELAN</name>
<dbReference type="AlphaFoldDB" id="A0A251T8V5"/>
<dbReference type="PANTHER" id="PTHR33179:SF4">
    <property type="entry name" value="VQ MOTIF-CONTAINING PROTEIN"/>
    <property type="match status" value="1"/>
</dbReference>
<dbReference type="PANTHER" id="PTHR33179">
    <property type="entry name" value="VQ MOTIF-CONTAINING PROTEIN"/>
    <property type="match status" value="1"/>
</dbReference>
<keyword evidence="5" id="KW-1185">Reference proteome</keyword>
<dbReference type="Proteomes" id="UP000215914">
    <property type="component" value="Chromosome 11"/>
</dbReference>
<reference evidence="3 5" key="1">
    <citation type="journal article" date="2017" name="Nature">
        <title>The sunflower genome provides insights into oil metabolism, flowering and Asterid evolution.</title>
        <authorList>
            <person name="Badouin H."/>
            <person name="Gouzy J."/>
            <person name="Grassa C.J."/>
            <person name="Murat F."/>
            <person name="Staton S.E."/>
            <person name="Cottret L."/>
            <person name="Lelandais-Briere C."/>
            <person name="Owens G.L."/>
            <person name="Carrere S."/>
            <person name="Mayjonade B."/>
            <person name="Legrand L."/>
            <person name="Gill N."/>
            <person name="Kane N.C."/>
            <person name="Bowers J.E."/>
            <person name="Hubner S."/>
            <person name="Bellec A."/>
            <person name="Berard A."/>
            <person name="Berges H."/>
            <person name="Blanchet N."/>
            <person name="Boniface M.C."/>
            <person name="Brunel D."/>
            <person name="Catrice O."/>
            <person name="Chaidir N."/>
            <person name="Claudel C."/>
            <person name="Donnadieu C."/>
            <person name="Faraut T."/>
            <person name="Fievet G."/>
            <person name="Helmstetter N."/>
            <person name="King M."/>
            <person name="Knapp S.J."/>
            <person name="Lai Z."/>
            <person name="Le Paslier M.C."/>
            <person name="Lippi Y."/>
            <person name="Lorenzon L."/>
            <person name="Mandel J.R."/>
            <person name="Marage G."/>
            <person name="Marchand G."/>
            <person name="Marquand E."/>
            <person name="Bret-Mestries E."/>
            <person name="Morien E."/>
            <person name="Nambeesan S."/>
            <person name="Nguyen T."/>
            <person name="Pegot-Espagnet P."/>
            <person name="Pouilly N."/>
            <person name="Raftis F."/>
            <person name="Sallet E."/>
            <person name="Schiex T."/>
            <person name="Thomas J."/>
            <person name="Vandecasteele C."/>
            <person name="Vares D."/>
            <person name="Vear F."/>
            <person name="Vautrin S."/>
            <person name="Crespi M."/>
            <person name="Mangin B."/>
            <person name="Burke J.M."/>
            <person name="Salse J."/>
            <person name="Munos S."/>
            <person name="Vincourt P."/>
            <person name="Rieseberg L.H."/>
            <person name="Langlade N.B."/>
        </authorList>
    </citation>
    <scope>NUCLEOTIDE SEQUENCE [LARGE SCALE GENOMIC DNA]</scope>
    <source>
        <strain evidence="5">cv. SF193</strain>
        <tissue evidence="3">Leaves</tissue>
    </source>
</reference>
<dbReference type="EMBL" id="MNCJ02000325">
    <property type="protein sequence ID" value="KAF5784646.1"/>
    <property type="molecule type" value="Genomic_DNA"/>
</dbReference>
<feature type="region of interest" description="Disordered" evidence="1">
    <location>
        <begin position="81"/>
        <end position="111"/>
    </location>
</feature>
<feature type="compositionally biased region" description="Basic residues" evidence="1">
    <location>
        <begin position="96"/>
        <end position="106"/>
    </location>
</feature>
<dbReference type="Gramene" id="mRNA:HanXRQr2_Chr10g0419331">
    <property type="protein sequence ID" value="CDS:HanXRQr2_Chr10g0419331.1"/>
    <property type="gene ID" value="HanXRQr2_Chr10g0419331"/>
</dbReference>
<protein>
    <submittedName>
        <fullName evidence="4">Putative VQ</fullName>
    </submittedName>
    <submittedName>
        <fullName evidence="3">VQ motif-containing protein 15/22</fullName>
    </submittedName>
</protein>
<evidence type="ECO:0000256" key="1">
    <source>
        <dbReference type="SAM" id="MobiDB-lite"/>
    </source>
</evidence>
<dbReference type="InterPro" id="IPR008889">
    <property type="entry name" value="VQ"/>
</dbReference>
<gene>
    <name evidence="4" type="ORF">HannXRQ_Chr11g0327721</name>
    <name evidence="3" type="ORF">HanXRQr2_Chr10g0419331</name>
</gene>
<organism evidence="4 5">
    <name type="scientific">Helianthus annuus</name>
    <name type="common">Common sunflower</name>
    <dbReference type="NCBI Taxonomy" id="4232"/>
    <lineage>
        <taxon>Eukaryota</taxon>
        <taxon>Viridiplantae</taxon>
        <taxon>Streptophyta</taxon>
        <taxon>Embryophyta</taxon>
        <taxon>Tracheophyta</taxon>
        <taxon>Spermatophyta</taxon>
        <taxon>Magnoliopsida</taxon>
        <taxon>eudicotyledons</taxon>
        <taxon>Gunneridae</taxon>
        <taxon>Pentapetalae</taxon>
        <taxon>asterids</taxon>
        <taxon>campanulids</taxon>
        <taxon>Asterales</taxon>
        <taxon>Asteraceae</taxon>
        <taxon>Asteroideae</taxon>
        <taxon>Heliantheae alliance</taxon>
        <taxon>Heliantheae</taxon>
        <taxon>Helianthus</taxon>
    </lineage>
</organism>
<evidence type="ECO:0000259" key="2">
    <source>
        <dbReference type="Pfam" id="PF05678"/>
    </source>
</evidence>
<evidence type="ECO:0000313" key="4">
    <source>
        <dbReference type="EMBL" id="OTG07203.1"/>
    </source>
</evidence>
<dbReference type="InParanoid" id="A0A251T8V5"/>
<reference evidence="3" key="3">
    <citation type="submission" date="2020-06" db="EMBL/GenBank/DDBJ databases">
        <title>Helianthus annuus Genome sequencing and assembly Release 2.</title>
        <authorList>
            <person name="Gouzy J."/>
            <person name="Langlade N."/>
            <person name="Munos S."/>
        </authorList>
    </citation>
    <scope>NUCLEOTIDE SEQUENCE</scope>
    <source>
        <tissue evidence="3">Leaves</tissue>
    </source>
</reference>
<dbReference type="EMBL" id="CM007900">
    <property type="protein sequence ID" value="OTG07203.1"/>
    <property type="molecule type" value="Genomic_DNA"/>
</dbReference>
<dbReference type="Pfam" id="PF05678">
    <property type="entry name" value="VQ"/>
    <property type="match status" value="1"/>
</dbReference>
<accession>A0A251T8V5</accession>
<evidence type="ECO:0000313" key="3">
    <source>
        <dbReference type="EMBL" id="KAF5784646.1"/>
    </source>
</evidence>
<feature type="domain" description="VQ" evidence="2">
    <location>
        <begin position="107"/>
        <end position="134"/>
    </location>
</feature>
<evidence type="ECO:0000313" key="5">
    <source>
        <dbReference type="Proteomes" id="UP000215914"/>
    </source>
</evidence>
<dbReference type="OrthoDB" id="780193at2759"/>